<evidence type="ECO:0000313" key="2">
    <source>
        <dbReference type="Proteomes" id="UP001082899"/>
    </source>
</evidence>
<keyword evidence="2" id="KW-1185">Reference proteome</keyword>
<dbReference type="EMBL" id="JAPMXC010000005">
    <property type="protein sequence ID" value="MCY0388566.1"/>
    <property type="molecule type" value="Genomic_DNA"/>
</dbReference>
<dbReference type="SFLD" id="SFLDG01129">
    <property type="entry name" value="C1.5:_HAD__Beta-PGM__Phosphata"/>
    <property type="match status" value="1"/>
</dbReference>
<dbReference type="Gene3D" id="1.10.150.240">
    <property type="entry name" value="Putative phosphatase, domain 2"/>
    <property type="match status" value="1"/>
</dbReference>
<dbReference type="InterPro" id="IPR050155">
    <property type="entry name" value="HAD-like_hydrolase_sf"/>
</dbReference>
<dbReference type="InterPro" id="IPR023214">
    <property type="entry name" value="HAD_sf"/>
</dbReference>
<reference evidence="1" key="1">
    <citation type="submission" date="2022-11" db="EMBL/GenBank/DDBJ databases">
        <title>Robbsia betulipollinis sp. nov., isolated from pollen of birch (Betula pendula).</title>
        <authorList>
            <person name="Shi H."/>
            <person name="Ambika Manirajan B."/>
            <person name="Ratering S."/>
            <person name="Geissler-Plaum R."/>
            <person name="Schnell S."/>
        </authorList>
    </citation>
    <scope>NUCLEOTIDE SEQUENCE</scope>
    <source>
        <strain evidence="1">Bb-Pol-6</strain>
    </source>
</reference>
<comment type="caution">
    <text evidence="1">The sequence shown here is derived from an EMBL/GenBank/DDBJ whole genome shotgun (WGS) entry which is preliminary data.</text>
</comment>
<dbReference type="SFLD" id="SFLDG01135">
    <property type="entry name" value="C1.5.6:_HAD__Beta-PGM__Phospha"/>
    <property type="match status" value="1"/>
</dbReference>
<gene>
    <name evidence="1" type="ORF">OVY01_15380</name>
</gene>
<dbReference type="NCBIfam" id="TIGR01549">
    <property type="entry name" value="HAD-SF-IA-v1"/>
    <property type="match status" value="1"/>
</dbReference>
<dbReference type="InterPro" id="IPR006439">
    <property type="entry name" value="HAD-SF_hydro_IA"/>
</dbReference>
<dbReference type="SUPFAM" id="SSF56784">
    <property type="entry name" value="HAD-like"/>
    <property type="match status" value="1"/>
</dbReference>
<evidence type="ECO:0000313" key="1">
    <source>
        <dbReference type="EMBL" id="MCY0388566.1"/>
    </source>
</evidence>
<name>A0ABT3ZPU2_9BURK</name>
<accession>A0ABT3ZPU2</accession>
<protein>
    <submittedName>
        <fullName evidence="1">HAD-IA family hydrolase</fullName>
    </submittedName>
</protein>
<dbReference type="InterPro" id="IPR023198">
    <property type="entry name" value="PGP-like_dom2"/>
</dbReference>
<sequence length="219" mass="23948">MARNRFDLIAFDWDGTLSDSTAHIAESLQSACRDLRLPVPAADAARYVIGLGLRDALETVAPTLAPADYPRLVERYRYHFLSGEPDLALFPGVREMLESLRSAGYFLAVATGKNRVGLNRALAHSGVASLFDATRCADETFSKPHPAMLHELVRELGQENARTVMIGDTTHDLQMAINADVAGIAVTYGAHRPEPLRALNPIFCADNVAELSDWLHTHA</sequence>
<dbReference type="SFLD" id="SFLDS00003">
    <property type="entry name" value="Haloacid_Dehalogenase"/>
    <property type="match status" value="1"/>
</dbReference>
<dbReference type="GO" id="GO:0016787">
    <property type="term" value="F:hydrolase activity"/>
    <property type="evidence" value="ECO:0007669"/>
    <property type="project" value="UniProtKB-KW"/>
</dbReference>
<dbReference type="Gene3D" id="3.40.50.1000">
    <property type="entry name" value="HAD superfamily/HAD-like"/>
    <property type="match status" value="1"/>
</dbReference>
<dbReference type="Proteomes" id="UP001082899">
    <property type="component" value="Unassembled WGS sequence"/>
</dbReference>
<dbReference type="PANTHER" id="PTHR43434:SF24">
    <property type="entry name" value="HYDROLASE-RELATED"/>
    <property type="match status" value="1"/>
</dbReference>
<dbReference type="RefSeq" id="WP_267848457.1">
    <property type="nucleotide sequence ID" value="NZ_JAPMXC010000005.1"/>
</dbReference>
<dbReference type="InterPro" id="IPR041492">
    <property type="entry name" value="HAD_2"/>
</dbReference>
<keyword evidence="1" id="KW-0378">Hydrolase</keyword>
<dbReference type="InterPro" id="IPR036412">
    <property type="entry name" value="HAD-like_sf"/>
</dbReference>
<organism evidence="1 2">
    <name type="scientific">Robbsia betulipollinis</name>
    <dbReference type="NCBI Taxonomy" id="2981849"/>
    <lineage>
        <taxon>Bacteria</taxon>
        <taxon>Pseudomonadati</taxon>
        <taxon>Pseudomonadota</taxon>
        <taxon>Betaproteobacteria</taxon>
        <taxon>Burkholderiales</taxon>
        <taxon>Burkholderiaceae</taxon>
        <taxon>Robbsia</taxon>
    </lineage>
</organism>
<dbReference type="NCBIfam" id="TIGR01509">
    <property type="entry name" value="HAD-SF-IA-v3"/>
    <property type="match status" value="1"/>
</dbReference>
<proteinExistence type="predicted"/>
<dbReference type="PANTHER" id="PTHR43434">
    <property type="entry name" value="PHOSPHOGLYCOLATE PHOSPHATASE"/>
    <property type="match status" value="1"/>
</dbReference>
<dbReference type="Pfam" id="PF13419">
    <property type="entry name" value="HAD_2"/>
    <property type="match status" value="1"/>
</dbReference>